<dbReference type="InterPro" id="IPR049449">
    <property type="entry name" value="TesB_ACOT8-like_N"/>
</dbReference>
<dbReference type="InterPro" id="IPR049450">
    <property type="entry name" value="ACOT8-like_C"/>
</dbReference>
<dbReference type="RefSeq" id="WP_062830440.1">
    <property type="nucleotide sequence ID" value="NZ_BCSX01000039.1"/>
</dbReference>
<evidence type="ECO:0008006" key="5">
    <source>
        <dbReference type="Google" id="ProtNLM"/>
    </source>
</evidence>
<dbReference type="Pfam" id="PF20789">
    <property type="entry name" value="4HBT_3C"/>
    <property type="match status" value="1"/>
</dbReference>
<dbReference type="Proteomes" id="UP000069620">
    <property type="component" value="Unassembled WGS sequence"/>
</dbReference>
<proteinExistence type="predicted"/>
<reference evidence="4" key="1">
    <citation type="journal article" date="2016" name="Genome Announc.">
        <title>Draft Genome Sequences of Five Rapidly Growing Mycobacterium Species, M. thermoresistibile, M. fortuitum subsp. acetamidolyticum, M. canariasense, M. brisbanense, and M. novocastrense.</title>
        <authorList>
            <person name="Katahira K."/>
            <person name="Ogura Y."/>
            <person name="Gotoh Y."/>
            <person name="Hayashi T."/>
        </authorList>
    </citation>
    <scope>NUCLEOTIDE SEQUENCE [LARGE SCALE GENOMIC DNA]</scope>
    <source>
        <strain evidence="4">JCM15654</strain>
    </source>
</reference>
<dbReference type="OrthoDB" id="1413770at2"/>
<dbReference type="SUPFAM" id="SSF54637">
    <property type="entry name" value="Thioesterase/thiol ester dehydrase-isomerase"/>
    <property type="match status" value="1"/>
</dbReference>
<evidence type="ECO:0000259" key="2">
    <source>
        <dbReference type="Pfam" id="PF20789"/>
    </source>
</evidence>
<dbReference type="STRING" id="146020.RMCB_4353"/>
<comment type="caution">
    <text evidence="3">The sequence shown here is derived from an EMBL/GenBank/DDBJ whole genome shotgun (WGS) entry which is preliminary data.</text>
</comment>
<feature type="domain" description="Acyl-CoA thioesterase-like N-terminal HotDog" evidence="1">
    <location>
        <begin position="25"/>
        <end position="112"/>
    </location>
</feature>
<dbReference type="AlphaFoldDB" id="A0A117I6L0"/>
<evidence type="ECO:0000313" key="4">
    <source>
        <dbReference type="Proteomes" id="UP000069620"/>
    </source>
</evidence>
<reference evidence="4" key="2">
    <citation type="submission" date="2016-02" db="EMBL/GenBank/DDBJ databases">
        <title>Draft genome sequence of five rapidly growing Mycobacterium species.</title>
        <authorList>
            <person name="Katahira K."/>
            <person name="Gotou Y."/>
            <person name="Iida K."/>
            <person name="Ogura Y."/>
            <person name="Hayashi T."/>
        </authorList>
    </citation>
    <scope>NUCLEOTIDE SEQUENCE [LARGE SCALE GENOMIC DNA]</scope>
    <source>
        <strain evidence="4">JCM15654</strain>
    </source>
</reference>
<feature type="domain" description="Acyl-CoA thioesterase-like C-terminal" evidence="2">
    <location>
        <begin position="145"/>
        <end position="261"/>
    </location>
</feature>
<protein>
    <recommendedName>
        <fullName evidence="5">Thioesterase</fullName>
    </recommendedName>
</protein>
<sequence>MIGCHYRRLPADGEFQLFESTADTRSNWDPAIQHGSPPLALLTKAIEELMAPSGLRIGRLTLDILGAIPVAPLRVRAWVDRPGARISLAVAEASAQRPDGQWRAVARVSAWLLATGDTSDVATDRFAPLVEGEQTDVAHGWEGAAGYLETVSWRRQRGTDAGASVVWLRALTPVVDDEETTAVQRLALVVDSANGAGAALDPDKFVFMNTDTAVHLHRLPIGSDFALRARGSIGPDGVGVTTAELFDRQGFIGTSAQTLLVLRR</sequence>
<name>A0A117I6L0_9MYCO</name>
<keyword evidence="4" id="KW-1185">Reference proteome</keyword>
<evidence type="ECO:0000313" key="3">
    <source>
        <dbReference type="EMBL" id="GAS90257.1"/>
    </source>
</evidence>
<evidence type="ECO:0000259" key="1">
    <source>
        <dbReference type="Pfam" id="PF13622"/>
    </source>
</evidence>
<dbReference type="EMBL" id="BCSX01000039">
    <property type="protein sequence ID" value="GAS90257.1"/>
    <property type="molecule type" value="Genomic_DNA"/>
</dbReference>
<accession>A0A117I6L0</accession>
<dbReference type="InterPro" id="IPR029069">
    <property type="entry name" value="HotDog_dom_sf"/>
</dbReference>
<organism evidence="3 4">
    <name type="scientific">Mycolicibacterium brisbanense</name>
    <dbReference type="NCBI Taxonomy" id="146020"/>
    <lineage>
        <taxon>Bacteria</taxon>
        <taxon>Bacillati</taxon>
        <taxon>Actinomycetota</taxon>
        <taxon>Actinomycetes</taxon>
        <taxon>Mycobacteriales</taxon>
        <taxon>Mycobacteriaceae</taxon>
        <taxon>Mycolicibacterium</taxon>
    </lineage>
</organism>
<dbReference type="Pfam" id="PF13622">
    <property type="entry name" value="4HBT_3"/>
    <property type="match status" value="1"/>
</dbReference>
<gene>
    <name evidence="3" type="ORF">RMCB_4353</name>
</gene>